<keyword evidence="4" id="KW-1185">Reference proteome</keyword>
<dbReference type="Pfam" id="PF13837">
    <property type="entry name" value="Myb_DNA-bind_4"/>
    <property type="match status" value="1"/>
</dbReference>
<dbReference type="Proteomes" id="UP001469553">
    <property type="component" value="Unassembled WGS sequence"/>
</dbReference>
<evidence type="ECO:0000313" key="3">
    <source>
        <dbReference type="EMBL" id="MEQ2282181.1"/>
    </source>
</evidence>
<dbReference type="Gene3D" id="1.10.10.60">
    <property type="entry name" value="Homeodomain-like"/>
    <property type="match status" value="1"/>
</dbReference>
<dbReference type="EMBL" id="JAHRIP010006672">
    <property type="protein sequence ID" value="MEQ2282181.1"/>
    <property type="molecule type" value="Genomic_DNA"/>
</dbReference>
<evidence type="ECO:0000313" key="4">
    <source>
        <dbReference type="Proteomes" id="UP001469553"/>
    </source>
</evidence>
<gene>
    <name evidence="3" type="ORF">AMECASPLE_037910</name>
</gene>
<evidence type="ECO:0000256" key="1">
    <source>
        <dbReference type="SAM" id="MobiDB-lite"/>
    </source>
</evidence>
<feature type="domain" description="Myb/SANT-like DNA-binding" evidence="2">
    <location>
        <begin position="22"/>
        <end position="94"/>
    </location>
</feature>
<protein>
    <recommendedName>
        <fullName evidence="2">Myb/SANT-like DNA-binding domain-containing protein</fullName>
    </recommendedName>
</protein>
<feature type="region of interest" description="Disordered" evidence="1">
    <location>
        <begin position="1"/>
        <end position="29"/>
    </location>
</feature>
<proteinExistence type="predicted"/>
<comment type="caution">
    <text evidence="3">The sequence shown here is derived from an EMBL/GenBank/DDBJ whole genome shotgun (WGS) entry which is preliminary data.</text>
</comment>
<name>A0ABV0XL81_9TELE</name>
<dbReference type="InterPro" id="IPR044822">
    <property type="entry name" value="Myb_DNA-bind_4"/>
</dbReference>
<evidence type="ECO:0000259" key="2">
    <source>
        <dbReference type="Pfam" id="PF13837"/>
    </source>
</evidence>
<sequence length="109" mass="11940">MIHCGSKQFGQTGAPMADHSGKSWTKEQTGQFIKLRGENDHLFTGAKNSATVAWRTILEKMGQQGKVTPLQAKKKWDNMKRKYKDCKYPGSGEGVSEKLTAAIGPGLSL</sequence>
<accession>A0ABV0XL81</accession>
<reference evidence="3 4" key="1">
    <citation type="submission" date="2021-06" db="EMBL/GenBank/DDBJ databases">
        <authorList>
            <person name="Palmer J.M."/>
        </authorList>
    </citation>
    <scope>NUCLEOTIDE SEQUENCE [LARGE SCALE GENOMIC DNA]</scope>
    <source>
        <strain evidence="3 4">AS_MEX2019</strain>
        <tissue evidence="3">Muscle</tissue>
    </source>
</reference>
<organism evidence="3 4">
    <name type="scientific">Ameca splendens</name>
    <dbReference type="NCBI Taxonomy" id="208324"/>
    <lineage>
        <taxon>Eukaryota</taxon>
        <taxon>Metazoa</taxon>
        <taxon>Chordata</taxon>
        <taxon>Craniata</taxon>
        <taxon>Vertebrata</taxon>
        <taxon>Euteleostomi</taxon>
        <taxon>Actinopterygii</taxon>
        <taxon>Neopterygii</taxon>
        <taxon>Teleostei</taxon>
        <taxon>Neoteleostei</taxon>
        <taxon>Acanthomorphata</taxon>
        <taxon>Ovalentaria</taxon>
        <taxon>Atherinomorphae</taxon>
        <taxon>Cyprinodontiformes</taxon>
        <taxon>Goodeidae</taxon>
        <taxon>Ameca</taxon>
    </lineage>
</organism>